<dbReference type="Proteomes" id="UP001371456">
    <property type="component" value="Unassembled WGS sequence"/>
</dbReference>
<evidence type="ECO:0000256" key="2">
    <source>
        <dbReference type="ARBA" id="ARBA00022559"/>
    </source>
</evidence>
<gene>
    <name evidence="4" type="ORF">RDI58_022674</name>
</gene>
<proteinExistence type="inferred from homology"/>
<dbReference type="GO" id="GO:0006979">
    <property type="term" value="P:response to oxidative stress"/>
    <property type="evidence" value="ECO:0007669"/>
    <property type="project" value="InterPro"/>
</dbReference>
<dbReference type="Pfam" id="PF00255">
    <property type="entry name" value="GSHPx"/>
    <property type="match status" value="1"/>
</dbReference>
<evidence type="ECO:0000313" key="5">
    <source>
        <dbReference type="Proteomes" id="UP001371456"/>
    </source>
</evidence>
<evidence type="ECO:0000256" key="3">
    <source>
        <dbReference type="ARBA" id="ARBA00023002"/>
    </source>
</evidence>
<dbReference type="AlphaFoldDB" id="A0AAN8Y5I2"/>
<keyword evidence="3" id="KW-0560">Oxidoreductase</keyword>
<dbReference type="PANTHER" id="PTHR11592:SF106">
    <property type="entry name" value="GLUTATHIONE PEROXIDASE"/>
    <property type="match status" value="1"/>
</dbReference>
<reference evidence="4 5" key="1">
    <citation type="submission" date="2024-02" db="EMBL/GenBank/DDBJ databases">
        <title>de novo genome assembly of Solanum bulbocastanum strain 11H21.</title>
        <authorList>
            <person name="Hosaka A.J."/>
        </authorList>
    </citation>
    <scope>NUCLEOTIDE SEQUENCE [LARGE SCALE GENOMIC DNA]</scope>
    <source>
        <tissue evidence="4">Young leaves</tissue>
    </source>
</reference>
<accession>A0AAN8Y5I2</accession>
<keyword evidence="2" id="KW-0575">Peroxidase</keyword>
<name>A0AAN8Y5I2_SOLBU</name>
<dbReference type="GO" id="GO:0005829">
    <property type="term" value="C:cytosol"/>
    <property type="evidence" value="ECO:0007669"/>
    <property type="project" value="TreeGrafter"/>
</dbReference>
<dbReference type="PANTHER" id="PTHR11592">
    <property type="entry name" value="GLUTATHIONE PEROXIDASE"/>
    <property type="match status" value="1"/>
</dbReference>
<dbReference type="InterPro" id="IPR036249">
    <property type="entry name" value="Thioredoxin-like_sf"/>
</dbReference>
<dbReference type="EMBL" id="JBANQN010000009">
    <property type="protein sequence ID" value="KAK6780490.1"/>
    <property type="molecule type" value="Genomic_DNA"/>
</dbReference>
<dbReference type="PROSITE" id="PS51355">
    <property type="entry name" value="GLUTATHIONE_PEROXID_3"/>
    <property type="match status" value="1"/>
</dbReference>
<dbReference type="GO" id="GO:0004601">
    <property type="term" value="F:peroxidase activity"/>
    <property type="evidence" value="ECO:0007669"/>
    <property type="project" value="UniProtKB-KW"/>
</dbReference>
<dbReference type="PROSITE" id="PS00763">
    <property type="entry name" value="GLUTATHIONE_PEROXID_2"/>
    <property type="match status" value="1"/>
</dbReference>
<dbReference type="Gene3D" id="3.40.30.10">
    <property type="entry name" value="Glutaredoxin"/>
    <property type="match status" value="1"/>
</dbReference>
<evidence type="ECO:0008006" key="6">
    <source>
        <dbReference type="Google" id="ProtNLM"/>
    </source>
</evidence>
<sequence length="181" mass="20115">MGASKSVPQKSIHEFTVKDSKGKNVDLSIYKGKVLLVVNVASKWFFSLQFLIFCFEVLAFPCNQFLKQEPGTSEQAQEFACTRFSAEYPIFQKLNSGNTVVTAKCALTFSSLKYYMFLSPSEKKLVLEVLNLEIESKENDVIHLRFLVIDSPSVAVSSSIAIALIKGGPFGVQTGKSVERR</sequence>
<protein>
    <recommendedName>
        <fullName evidence="6">Glutathione peroxidase</fullName>
    </recommendedName>
</protein>
<comment type="caution">
    <text evidence="4">The sequence shown here is derived from an EMBL/GenBank/DDBJ whole genome shotgun (WGS) entry which is preliminary data.</text>
</comment>
<evidence type="ECO:0000256" key="1">
    <source>
        <dbReference type="ARBA" id="ARBA00006926"/>
    </source>
</evidence>
<comment type="similarity">
    <text evidence="1">Belongs to the glutathione peroxidase family.</text>
</comment>
<dbReference type="InterPro" id="IPR029760">
    <property type="entry name" value="GPX_CS"/>
</dbReference>
<evidence type="ECO:0000313" key="4">
    <source>
        <dbReference type="EMBL" id="KAK6780490.1"/>
    </source>
</evidence>
<keyword evidence="5" id="KW-1185">Reference proteome</keyword>
<organism evidence="4 5">
    <name type="scientific">Solanum bulbocastanum</name>
    <name type="common">Wild potato</name>
    <dbReference type="NCBI Taxonomy" id="147425"/>
    <lineage>
        <taxon>Eukaryota</taxon>
        <taxon>Viridiplantae</taxon>
        <taxon>Streptophyta</taxon>
        <taxon>Embryophyta</taxon>
        <taxon>Tracheophyta</taxon>
        <taxon>Spermatophyta</taxon>
        <taxon>Magnoliopsida</taxon>
        <taxon>eudicotyledons</taxon>
        <taxon>Gunneridae</taxon>
        <taxon>Pentapetalae</taxon>
        <taxon>asterids</taxon>
        <taxon>lamiids</taxon>
        <taxon>Solanales</taxon>
        <taxon>Solanaceae</taxon>
        <taxon>Solanoideae</taxon>
        <taxon>Solaneae</taxon>
        <taxon>Solanum</taxon>
    </lineage>
</organism>
<dbReference type="SUPFAM" id="SSF52833">
    <property type="entry name" value="Thioredoxin-like"/>
    <property type="match status" value="1"/>
</dbReference>
<dbReference type="InterPro" id="IPR000889">
    <property type="entry name" value="Glutathione_peroxidase"/>
</dbReference>